<dbReference type="PANTHER" id="PTHR34219:SF1">
    <property type="entry name" value="PEPSY DOMAIN-CONTAINING PROTEIN"/>
    <property type="match status" value="1"/>
</dbReference>
<protein>
    <submittedName>
        <fullName evidence="2">PepSY-associated TM helix family protein</fullName>
    </submittedName>
</protein>
<feature type="transmembrane region" description="Helical" evidence="1">
    <location>
        <begin position="12"/>
        <end position="37"/>
    </location>
</feature>
<dbReference type="EMBL" id="JAOH01000002">
    <property type="protein sequence ID" value="EUA62084.1"/>
    <property type="molecule type" value="Genomic_DNA"/>
</dbReference>
<evidence type="ECO:0000256" key="1">
    <source>
        <dbReference type="SAM" id="Phobius"/>
    </source>
</evidence>
<dbReference type="PANTHER" id="PTHR34219">
    <property type="entry name" value="IRON-REGULATED INNER MEMBRANE PROTEIN-RELATED"/>
    <property type="match status" value="1"/>
</dbReference>
<reference evidence="2 3" key="1">
    <citation type="submission" date="2013-12" db="EMBL/GenBank/DDBJ databases">
        <authorList>
            <person name="Zelazny A."/>
            <person name="Olivier K."/>
            <person name="Holland S."/>
            <person name="Lenaerts A."/>
            <person name="Ordway D."/>
            <person name="DeGroote M.A."/>
            <person name="Parker T."/>
            <person name="Sizemore C."/>
            <person name="Tallon L.J."/>
            <person name="Sadzewicz L.K."/>
            <person name="Sengamalay N."/>
            <person name="Fraser C.M."/>
            <person name="Hine E."/>
            <person name="Shefchek K.A."/>
            <person name="Das S.P."/>
            <person name="Tettelin H."/>
        </authorList>
    </citation>
    <scope>NUCLEOTIDE SEQUENCE [LARGE SCALE GENOMIC DNA]</scope>
    <source>
        <strain evidence="2 3">1948</strain>
    </source>
</reference>
<gene>
    <name evidence="2" type="ORF">I542_2229</name>
</gene>
<dbReference type="Proteomes" id="UP000021210">
    <property type="component" value="Unassembled WGS sequence"/>
</dbReference>
<name>A0A829QGI0_9MYCO</name>
<organism evidence="2 3">
    <name type="scientific">Mycobacteroides abscessus 1948</name>
    <dbReference type="NCBI Taxonomy" id="1299323"/>
    <lineage>
        <taxon>Bacteria</taxon>
        <taxon>Bacillati</taxon>
        <taxon>Actinomycetota</taxon>
        <taxon>Actinomycetes</taxon>
        <taxon>Mycobacteriales</taxon>
        <taxon>Mycobacteriaceae</taxon>
        <taxon>Mycobacteroides</taxon>
        <taxon>Mycobacteroides abscessus</taxon>
    </lineage>
</organism>
<dbReference type="Pfam" id="PF03929">
    <property type="entry name" value="PepSY_TM"/>
    <property type="match status" value="1"/>
</dbReference>
<keyword evidence="1" id="KW-0472">Membrane</keyword>
<keyword evidence="1" id="KW-1133">Transmembrane helix</keyword>
<comment type="caution">
    <text evidence="2">The sequence shown here is derived from an EMBL/GenBank/DDBJ whole genome shotgun (WGS) entry which is preliminary data.</text>
</comment>
<evidence type="ECO:0000313" key="2">
    <source>
        <dbReference type="EMBL" id="EUA62084.1"/>
    </source>
</evidence>
<dbReference type="AlphaFoldDB" id="A0A829QGI0"/>
<keyword evidence="1" id="KW-0812">Transmembrane</keyword>
<accession>A0A829QGI0</accession>
<proteinExistence type="predicted"/>
<sequence length="119" mass="12866">MWGRFAPIVLRLHFYAGLLVGPFLLIAALTGLAYALVGQVDAAVYRHELKVDSVGPQQLPLSQQVSVATAAQPSGTVTSIRPRRTPTTPPGWCWPSRMFPRITPAPCSSTRTAARFAAH</sequence>
<dbReference type="InterPro" id="IPR005625">
    <property type="entry name" value="PepSY-ass_TM"/>
</dbReference>
<evidence type="ECO:0000313" key="3">
    <source>
        <dbReference type="Proteomes" id="UP000021210"/>
    </source>
</evidence>